<dbReference type="Proteomes" id="UP001142400">
    <property type="component" value="Unassembled WGS sequence"/>
</dbReference>
<keyword evidence="2" id="KW-0597">Phosphoprotein</keyword>
<dbReference type="Gene3D" id="3.40.50.1820">
    <property type="entry name" value="alpha/beta hydrolase"/>
    <property type="match status" value="1"/>
</dbReference>
<dbReference type="InterPro" id="IPR000873">
    <property type="entry name" value="AMP-dep_synth/lig_dom"/>
</dbReference>
<dbReference type="PANTHER" id="PTHR45527:SF1">
    <property type="entry name" value="FATTY ACID SYNTHASE"/>
    <property type="match status" value="1"/>
</dbReference>
<evidence type="ECO:0000313" key="5">
    <source>
        <dbReference type="EMBL" id="MCQ8831563.1"/>
    </source>
</evidence>
<keyword evidence="6" id="KW-1185">Reference proteome</keyword>
<dbReference type="CDD" id="cd05930">
    <property type="entry name" value="A_NRPS"/>
    <property type="match status" value="1"/>
</dbReference>
<dbReference type="Gene3D" id="3.40.50.12780">
    <property type="entry name" value="N-terminal domain of ligase-like"/>
    <property type="match status" value="1"/>
</dbReference>
<evidence type="ECO:0000256" key="1">
    <source>
        <dbReference type="ARBA" id="ARBA00022450"/>
    </source>
</evidence>
<sequence>MSPLKTSAPCPTAPEAVSGHRPFPAPAEARTLSHRFLAMADAHPRQGAVVTPRTRWTYAETRERTTRVAHGLSAAGLNPGERVGLLFSHGAEMIAALLGVLRAGLSYVPLDASYPPERLAFMAADSGIHALVVGGPQAGLATRLASGAELSALPVLSYEDLIRHAQPGDEEDIDRALPDAEAYVLYTSGSTGRPKAVSQPHRNVLHHTRAWVDGLHIGPADRLSLQSAYSWDSAVQDTFSALLTGAALYPVDLTALGVTGLLEWMHTERITVYHSTLPVFRALVRAMESRGTRLPTMRMLALGGDTLHLADLEACRRHFDTPCRVAGAYGSTECSCALLHVADLDYRPPTGVFPLGFPVSGTEVRLTDADGRTVEGPGEGEIVVVSDYLAPGATPDGRTYRTGDLARRLDDGTLLLVGRRDFQTKISGIRVETGEVESALKQLPEIREAVVAPFTDRLGERQLAAYVVPDDGVTPKGPSLRAALRRVLPDHAVPTAYLVLDELPLTANHKIDRAALPDPVTEQDRQDLSGDRPQAPGPPLEEAVVAAWREVLGVRRPGRDDNFFDLGGTSLRMAGVHERLTRTVAPDLRMTDLYQAPTVRSLVRLISASSASRAGSGADGAARGQDRGARRRVAARVLRRGSGRTPGSPYPSPPPGEAHDTATGGTRD</sequence>
<gene>
    <name evidence="5" type="ORF">NQU54_21435</name>
</gene>
<organism evidence="5 6">
    <name type="scientific">Streptomyces malaysiensis subsp. samsunensis</name>
    <dbReference type="NCBI Taxonomy" id="459658"/>
    <lineage>
        <taxon>Bacteria</taxon>
        <taxon>Bacillati</taxon>
        <taxon>Actinomycetota</taxon>
        <taxon>Actinomycetes</taxon>
        <taxon>Kitasatosporales</taxon>
        <taxon>Streptomycetaceae</taxon>
        <taxon>Streptomyces</taxon>
        <taxon>Streptomyces violaceusniger group</taxon>
    </lineage>
</organism>
<dbReference type="InterPro" id="IPR029058">
    <property type="entry name" value="AB_hydrolase_fold"/>
</dbReference>
<dbReference type="InterPro" id="IPR020806">
    <property type="entry name" value="PKS_PP-bd"/>
</dbReference>
<dbReference type="InterPro" id="IPR036736">
    <property type="entry name" value="ACP-like_sf"/>
</dbReference>
<dbReference type="Pfam" id="PF00550">
    <property type="entry name" value="PP-binding"/>
    <property type="match status" value="1"/>
</dbReference>
<dbReference type="RefSeq" id="WP_257632466.1">
    <property type="nucleotide sequence ID" value="NZ_JANIIC010000025.1"/>
</dbReference>
<dbReference type="SUPFAM" id="SSF47336">
    <property type="entry name" value="ACP-like"/>
    <property type="match status" value="1"/>
</dbReference>
<dbReference type="InterPro" id="IPR020845">
    <property type="entry name" value="AMP-binding_CS"/>
</dbReference>
<dbReference type="InterPro" id="IPR045851">
    <property type="entry name" value="AMP-bd_C_sf"/>
</dbReference>
<evidence type="ECO:0000259" key="4">
    <source>
        <dbReference type="PROSITE" id="PS50075"/>
    </source>
</evidence>
<dbReference type="GO" id="GO:0043041">
    <property type="term" value="P:amino acid activation for nonribosomal peptide biosynthetic process"/>
    <property type="evidence" value="ECO:0007669"/>
    <property type="project" value="TreeGrafter"/>
</dbReference>
<feature type="region of interest" description="Disordered" evidence="3">
    <location>
        <begin position="1"/>
        <end position="25"/>
    </location>
</feature>
<dbReference type="Gene3D" id="3.30.300.30">
    <property type="match status" value="1"/>
</dbReference>
<dbReference type="Pfam" id="PF13193">
    <property type="entry name" value="AMP-binding_C"/>
    <property type="match status" value="1"/>
</dbReference>
<comment type="caution">
    <text evidence="5">The sequence shown here is derived from an EMBL/GenBank/DDBJ whole genome shotgun (WGS) entry which is preliminary data.</text>
</comment>
<dbReference type="Pfam" id="PF00501">
    <property type="entry name" value="AMP-binding"/>
    <property type="match status" value="1"/>
</dbReference>
<feature type="compositionally biased region" description="Basic residues" evidence="3">
    <location>
        <begin position="629"/>
        <end position="642"/>
    </location>
</feature>
<dbReference type="GO" id="GO:0005737">
    <property type="term" value="C:cytoplasm"/>
    <property type="evidence" value="ECO:0007669"/>
    <property type="project" value="TreeGrafter"/>
</dbReference>
<name>A0A9X2LY11_STRMQ</name>
<feature type="region of interest" description="Disordered" evidence="3">
    <location>
        <begin position="609"/>
        <end position="668"/>
    </location>
</feature>
<dbReference type="InterPro" id="IPR009081">
    <property type="entry name" value="PP-bd_ACP"/>
</dbReference>
<dbReference type="PROSITE" id="PS00455">
    <property type="entry name" value="AMP_BINDING"/>
    <property type="match status" value="1"/>
</dbReference>
<dbReference type="AlphaFoldDB" id="A0A9X2LY11"/>
<protein>
    <submittedName>
        <fullName evidence="5">Non-ribosomal peptide synthetase</fullName>
    </submittedName>
</protein>
<evidence type="ECO:0000313" key="6">
    <source>
        <dbReference type="Proteomes" id="UP001142400"/>
    </source>
</evidence>
<proteinExistence type="predicted"/>
<dbReference type="SUPFAM" id="SSF56801">
    <property type="entry name" value="Acetyl-CoA synthetase-like"/>
    <property type="match status" value="1"/>
</dbReference>
<dbReference type="GO" id="GO:0031177">
    <property type="term" value="F:phosphopantetheine binding"/>
    <property type="evidence" value="ECO:0007669"/>
    <property type="project" value="InterPro"/>
</dbReference>
<dbReference type="GO" id="GO:0044550">
    <property type="term" value="P:secondary metabolite biosynthetic process"/>
    <property type="evidence" value="ECO:0007669"/>
    <property type="project" value="TreeGrafter"/>
</dbReference>
<dbReference type="InterPro" id="IPR042099">
    <property type="entry name" value="ANL_N_sf"/>
</dbReference>
<reference evidence="5" key="1">
    <citation type="submission" date="2022-06" db="EMBL/GenBank/DDBJ databases">
        <title>WGS of actinobacteria.</title>
        <authorList>
            <person name="Thawai C."/>
        </authorList>
    </citation>
    <scope>NUCLEOTIDE SEQUENCE</scope>
    <source>
        <strain evidence="5">DSM 42010</strain>
    </source>
</reference>
<dbReference type="InterPro" id="IPR025110">
    <property type="entry name" value="AMP-bd_C"/>
</dbReference>
<dbReference type="SMART" id="SM00823">
    <property type="entry name" value="PKS_PP"/>
    <property type="match status" value="1"/>
</dbReference>
<accession>A0A9X2LY11</accession>
<keyword evidence="1" id="KW-0596">Phosphopantetheine</keyword>
<dbReference type="PROSITE" id="PS50075">
    <property type="entry name" value="CARRIER"/>
    <property type="match status" value="1"/>
</dbReference>
<feature type="region of interest" description="Disordered" evidence="3">
    <location>
        <begin position="514"/>
        <end position="539"/>
    </location>
</feature>
<feature type="compositionally biased region" description="Low complexity" evidence="3">
    <location>
        <begin position="609"/>
        <end position="623"/>
    </location>
</feature>
<evidence type="ECO:0000256" key="3">
    <source>
        <dbReference type="SAM" id="MobiDB-lite"/>
    </source>
</evidence>
<evidence type="ECO:0000256" key="2">
    <source>
        <dbReference type="ARBA" id="ARBA00022553"/>
    </source>
</evidence>
<dbReference type="GO" id="GO:0017000">
    <property type="term" value="P:antibiotic biosynthetic process"/>
    <property type="evidence" value="ECO:0007669"/>
    <property type="project" value="UniProtKB-ARBA"/>
</dbReference>
<dbReference type="EMBL" id="JANIIC010000025">
    <property type="protein sequence ID" value="MCQ8831563.1"/>
    <property type="molecule type" value="Genomic_DNA"/>
</dbReference>
<dbReference type="PANTHER" id="PTHR45527">
    <property type="entry name" value="NONRIBOSOMAL PEPTIDE SYNTHETASE"/>
    <property type="match status" value="1"/>
</dbReference>
<feature type="domain" description="Carrier" evidence="4">
    <location>
        <begin position="535"/>
        <end position="610"/>
    </location>
</feature>